<feature type="region of interest" description="Disordered" evidence="1">
    <location>
        <begin position="77"/>
        <end position="115"/>
    </location>
</feature>
<evidence type="ECO:0000313" key="2">
    <source>
        <dbReference type="EMBL" id="RPB22266.1"/>
    </source>
</evidence>
<protein>
    <submittedName>
        <fullName evidence="2">Uncharacterized protein</fullName>
    </submittedName>
</protein>
<accession>A0A3N4LHR0</accession>
<feature type="region of interest" description="Disordered" evidence="1">
    <location>
        <begin position="1"/>
        <end position="27"/>
    </location>
</feature>
<dbReference type="InParanoid" id="A0A3N4LHR0"/>
<feature type="compositionally biased region" description="Acidic residues" evidence="1">
    <location>
        <begin position="1"/>
        <end position="17"/>
    </location>
</feature>
<keyword evidence="3" id="KW-1185">Reference proteome</keyword>
<evidence type="ECO:0000256" key="1">
    <source>
        <dbReference type="SAM" id="MobiDB-lite"/>
    </source>
</evidence>
<dbReference type="AlphaFoldDB" id="A0A3N4LHR0"/>
<gene>
    <name evidence="2" type="ORF">L211DRAFT_869457</name>
</gene>
<dbReference type="Proteomes" id="UP000267821">
    <property type="component" value="Unassembled WGS sequence"/>
</dbReference>
<evidence type="ECO:0000313" key="3">
    <source>
        <dbReference type="Proteomes" id="UP000267821"/>
    </source>
</evidence>
<name>A0A3N4LHR0_9PEZI</name>
<organism evidence="2 3">
    <name type="scientific">Terfezia boudieri ATCC MYA-4762</name>
    <dbReference type="NCBI Taxonomy" id="1051890"/>
    <lineage>
        <taxon>Eukaryota</taxon>
        <taxon>Fungi</taxon>
        <taxon>Dikarya</taxon>
        <taxon>Ascomycota</taxon>
        <taxon>Pezizomycotina</taxon>
        <taxon>Pezizomycetes</taxon>
        <taxon>Pezizales</taxon>
        <taxon>Pezizaceae</taxon>
        <taxon>Terfezia</taxon>
    </lineage>
</organism>
<sequence length="165" mass="18384">MEQDDYDYLDERVEEEGQATGERPVELPDIFLDEENEEESLADVEKIRAGIDDQEESLKWVLQRSLRRKKNSCEMYATRPQVSRPSAARPIAKPPSIPANGCTPSPDLDRPLSATSLPLPSEILARTTSPCLLAPRSRAKRPTTIPFLGADPTLRARSRGVETVV</sequence>
<reference evidence="2 3" key="1">
    <citation type="journal article" date="2018" name="Nat. Ecol. Evol.">
        <title>Pezizomycetes genomes reveal the molecular basis of ectomycorrhizal truffle lifestyle.</title>
        <authorList>
            <person name="Murat C."/>
            <person name="Payen T."/>
            <person name="Noel B."/>
            <person name="Kuo A."/>
            <person name="Morin E."/>
            <person name="Chen J."/>
            <person name="Kohler A."/>
            <person name="Krizsan K."/>
            <person name="Balestrini R."/>
            <person name="Da Silva C."/>
            <person name="Montanini B."/>
            <person name="Hainaut M."/>
            <person name="Levati E."/>
            <person name="Barry K.W."/>
            <person name="Belfiori B."/>
            <person name="Cichocki N."/>
            <person name="Clum A."/>
            <person name="Dockter R.B."/>
            <person name="Fauchery L."/>
            <person name="Guy J."/>
            <person name="Iotti M."/>
            <person name="Le Tacon F."/>
            <person name="Lindquist E.A."/>
            <person name="Lipzen A."/>
            <person name="Malagnac F."/>
            <person name="Mello A."/>
            <person name="Molinier V."/>
            <person name="Miyauchi S."/>
            <person name="Poulain J."/>
            <person name="Riccioni C."/>
            <person name="Rubini A."/>
            <person name="Sitrit Y."/>
            <person name="Splivallo R."/>
            <person name="Traeger S."/>
            <person name="Wang M."/>
            <person name="Zifcakova L."/>
            <person name="Wipf D."/>
            <person name="Zambonelli A."/>
            <person name="Paolocci F."/>
            <person name="Nowrousian M."/>
            <person name="Ottonello S."/>
            <person name="Baldrian P."/>
            <person name="Spatafora J.W."/>
            <person name="Henrissat B."/>
            <person name="Nagy L.G."/>
            <person name="Aury J.M."/>
            <person name="Wincker P."/>
            <person name="Grigoriev I.V."/>
            <person name="Bonfante P."/>
            <person name="Martin F.M."/>
        </authorList>
    </citation>
    <scope>NUCLEOTIDE SEQUENCE [LARGE SCALE GENOMIC DNA]</scope>
    <source>
        <strain evidence="2 3">ATCC MYA-4762</strain>
    </source>
</reference>
<dbReference type="EMBL" id="ML121553">
    <property type="protein sequence ID" value="RPB22266.1"/>
    <property type="molecule type" value="Genomic_DNA"/>
</dbReference>
<proteinExistence type="predicted"/>